<accession>A0A1I7XVY9</accession>
<reference evidence="2" key="1">
    <citation type="submission" date="2016-11" db="UniProtKB">
        <authorList>
            <consortium name="WormBaseParasite"/>
        </authorList>
    </citation>
    <scope>IDENTIFICATION</scope>
</reference>
<sequence length="100" mass="11758">MATSKCLAYERTIEEKIRYLSKTENDTTNPRVHGELENLKEIRWHINTTKTTNIERISTTVELYMEDRKCAQRDRKQCMAGVQRNNGFIAKIVMLRDHDG</sequence>
<dbReference type="Proteomes" id="UP000095287">
    <property type="component" value="Unplaced"/>
</dbReference>
<protein>
    <submittedName>
        <fullName evidence="2">Uncharacterized protein</fullName>
    </submittedName>
</protein>
<keyword evidence="1" id="KW-1185">Reference proteome</keyword>
<name>A0A1I7XVY9_9BILA</name>
<evidence type="ECO:0000313" key="2">
    <source>
        <dbReference type="WBParaSite" id="L893_g10157.t1"/>
    </source>
</evidence>
<evidence type="ECO:0000313" key="1">
    <source>
        <dbReference type="Proteomes" id="UP000095287"/>
    </source>
</evidence>
<dbReference type="WBParaSite" id="L893_g10157.t1">
    <property type="protein sequence ID" value="L893_g10157.t1"/>
    <property type="gene ID" value="L893_g10157"/>
</dbReference>
<organism evidence="1 2">
    <name type="scientific">Steinernema glaseri</name>
    <dbReference type="NCBI Taxonomy" id="37863"/>
    <lineage>
        <taxon>Eukaryota</taxon>
        <taxon>Metazoa</taxon>
        <taxon>Ecdysozoa</taxon>
        <taxon>Nematoda</taxon>
        <taxon>Chromadorea</taxon>
        <taxon>Rhabditida</taxon>
        <taxon>Tylenchina</taxon>
        <taxon>Panagrolaimomorpha</taxon>
        <taxon>Strongyloidoidea</taxon>
        <taxon>Steinernematidae</taxon>
        <taxon>Steinernema</taxon>
    </lineage>
</organism>
<dbReference type="AlphaFoldDB" id="A0A1I7XVY9"/>
<proteinExistence type="predicted"/>